<name>A0A2M7XIJ3_9BACT</name>
<proteinExistence type="predicted"/>
<dbReference type="EMBL" id="PFWS01000002">
    <property type="protein sequence ID" value="PJA47775.1"/>
    <property type="molecule type" value="Genomic_DNA"/>
</dbReference>
<gene>
    <name evidence="1" type="ORF">CO172_00055</name>
</gene>
<reference evidence="2" key="1">
    <citation type="submission" date="2017-09" db="EMBL/GenBank/DDBJ databases">
        <title>Depth-based differentiation of microbial function through sediment-hosted aquifers and enrichment of novel symbionts in the deep terrestrial subsurface.</title>
        <authorList>
            <person name="Probst A.J."/>
            <person name="Ladd B."/>
            <person name="Jarett J.K."/>
            <person name="Geller-Mcgrath D.E."/>
            <person name="Sieber C.M.K."/>
            <person name="Emerson J.B."/>
            <person name="Anantharaman K."/>
            <person name="Thomas B.C."/>
            <person name="Malmstrom R."/>
            <person name="Stieglmeier M."/>
            <person name="Klingl A."/>
            <person name="Woyke T."/>
            <person name="Ryan C.M."/>
            <person name="Banfield J.F."/>
        </authorList>
    </citation>
    <scope>NUCLEOTIDE SEQUENCE [LARGE SCALE GENOMIC DNA]</scope>
</reference>
<dbReference type="AlphaFoldDB" id="A0A2M7XIJ3"/>
<protein>
    <submittedName>
        <fullName evidence="1">Uncharacterized protein</fullName>
    </submittedName>
</protein>
<accession>A0A2M7XIJ3</accession>
<evidence type="ECO:0000313" key="1">
    <source>
        <dbReference type="EMBL" id="PJA47775.1"/>
    </source>
</evidence>
<organism evidence="1 2">
    <name type="scientific">Candidatus Uhrbacteria bacterium CG_4_9_14_3_um_filter_36_7</name>
    <dbReference type="NCBI Taxonomy" id="1975033"/>
    <lineage>
        <taxon>Bacteria</taxon>
        <taxon>Candidatus Uhriibacteriota</taxon>
    </lineage>
</organism>
<comment type="caution">
    <text evidence="1">The sequence shown here is derived from an EMBL/GenBank/DDBJ whole genome shotgun (WGS) entry which is preliminary data.</text>
</comment>
<dbReference type="Proteomes" id="UP000229749">
    <property type="component" value="Unassembled WGS sequence"/>
</dbReference>
<sequence>MNSVQNISFLIKGGKRLGKPLYLPPKSIGKMDSLPNGKQREYEHTRPLWKMCQKKKGGLMTFFFPSWFGLCRA</sequence>
<evidence type="ECO:0000313" key="2">
    <source>
        <dbReference type="Proteomes" id="UP000229749"/>
    </source>
</evidence>